<protein>
    <recommendedName>
        <fullName evidence="3">ABM domain-containing protein</fullName>
    </recommendedName>
</protein>
<dbReference type="EMBL" id="SWKU01000015">
    <property type="protein sequence ID" value="KAF3000186.1"/>
    <property type="molecule type" value="Genomic_DNA"/>
</dbReference>
<organism evidence="1 2">
    <name type="scientific">Curvularia kusanoi</name>
    <name type="common">Cochliobolus kusanoi</name>
    <dbReference type="NCBI Taxonomy" id="90978"/>
    <lineage>
        <taxon>Eukaryota</taxon>
        <taxon>Fungi</taxon>
        <taxon>Dikarya</taxon>
        <taxon>Ascomycota</taxon>
        <taxon>Pezizomycotina</taxon>
        <taxon>Dothideomycetes</taxon>
        <taxon>Pleosporomycetidae</taxon>
        <taxon>Pleosporales</taxon>
        <taxon>Pleosporineae</taxon>
        <taxon>Pleosporaceae</taxon>
        <taxon>Curvularia</taxon>
    </lineage>
</organism>
<dbReference type="InterPro" id="IPR011008">
    <property type="entry name" value="Dimeric_a/b-barrel"/>
</dbReference>
<evidence type="ECO:0000313" key="2">
    <source>
        <dbReference type="Proteomes" id="UP000801428"/>
    </source>
</evidence>
<dbReference type="AlphaFoldDB" id="A0A9P4W9Z3"/>
<dbReference type="PANTHER" id="PTHR42052:SF1">
    <property type="entry name" value="ABM DOMAIN-CONTAINING PROTEIN"/>
    <property type="match status" value="1"/>
</dbReference>
<dbReference type="Gene3D" id="3.30.70.100">
    <property type="match status" value="2"/>
</dbReference>
<dbReference type="Proteomes" id="UP000801428">
    <property type="component" value="Unassembled WGS sequence"/>
</dbReference>
<name>A0A9P4W9Z3_CURKU</name>
<dbReference type="PANTHER" id="PTHR42052">
    <property type="entry name" value="ABM DOMAIN-CONTAINING PROTEIN"/>
    <property type="match status" value="1"/>
</dbReference>
<proteinExistence type="predicted"/>
<evidence type="ECO:0000313" key="1">
    <source>
        <dbReference type="EMBL" id="KAF3000186.1"/>
    </source>
</evidence>
<dbReference type="SUPFAM" id="SSF54909">
    <property type="entry name" value="Dimeric alpha+beta barrel"/>
    <property type="match status" value="1"/>
</dbReference>
<gene>
    <name evidence="1" type="ORF">E8E13_006416</name>
</gene>
<evidence type="ECO:0008006" key="3">
    <source>
        <dbReference type="Google" id="ProtNLM"/>
    </source>
</evidence>
<comment type="caution">
    <text evidence="1">The sequence shown here is derived from an EMBL/GenBank/DDBJ whole genome shotgun (WGS) entry which is preliminary data.</text>
</comment>
<keyword evidence="2" id="KW-1185">Reference proteome</keyword>
<sequence length="210" mass="23756">MPITEIALLHLSSGATIDDASLRSKLTHAKTVMQNYTGRSFSYLQQVEDPTYIYIIGEWDSLDQHMNEFIPGADNQALLESLKDLLSVDWLLHIDAAHAQLPLPGADGAKQEAPVYAIGRHWVKDGQKEQFQQTFETEKHHLQGFLTEGDLGGGWRIDKEENKEEWVLMTPWDSVEQHFAFAKTDGFAQYSKITGYIEGAEIKHARLLDT</sequence>
<reference evidence="1" key="1">
    <citation type="submission" date="2019-04" db="EMBL/GenBank/DDBJ databases">
        <title>Sequencing of skin fungus with MAO and IRED activity.</title>
        <authorList>
            <person name="Marsaioli A.J."/>
            <person name="Bonatto J.M.C."/>
            <person name="Reis Junior O."/>
        </authorList>
    </citation>
    <scope>NUCLEOTIDE SEQUENCE</scope>
    <source>
        <strain evidence="1">30M1</strain>
    </source>
</reference>
<dbReference type="OrthoDB" id="3542212at2759"/>
<accession>A0A9P4W9Z3</accession>